<dbReference type="AlphaFoldDB" id="A0A397TV28"/>
<dbReference type="EMBL" id="QKWP01004827">
    <property type="protein sequence ID" value="RIB00219.1"/>
    <property type="molecule type" value="Genomic_DNA"/>
</dbReference>
<dbReference type="InterPro" id="IPR027310">
    <property type="entry name" value="Profilin_CS"/>
</dbReference>
<sequence>MTWHTYFDKNNVQDWSIYGFHKNWILIYEQEYENLIYDKAVDTLVKSLHEIIAVVHNIGGSTFSHFSEFF</sequence>
<keyword evidence="2" id="KW-1185">Reference proteome</keyword>
<accession>A0A397TV28</accession>
<reference evidence="1 2" key="1">
    <citation type="submission" date="2018-06" db="EMBL/GenBank/DDBJ databases">
        <title>Comparative genomics reveals the genomic features of Rhizophagus irregularis, R. cerebriforme, R. diaphanum and Gigaspora rosea, and their symbiotic lifestyle signature.</title>
        <authorList>
            <person name="Morin E."/>
            <person name="San Clemente H."/>
            <person name="Chen E.C.H."/>
            <person name="De La Providencia I."/>
            <person name="Hainaut M."/>
            <person name="Kuo A."/>
            <person name="Kohler A."/>
            <person name="Murat C."/>
            <person name="Tang N."/>
            <person name="Roy S."/>
            <person name="Loubradou J."/>
            <person name="Henrissat B."/>
            <person name="Grigoriev I.V."/>
            <person name="Corradi N."/>
            <person name="Roux C."/>
            <person name="Martin F.M."/>
        </authorList>
    </citation>
    <scope>NUCLEOTIDE SEQUENCE [LARGE SCALE GENOMIC DNA]</scope>
    <source>
        <strain evidence="1 2">DAOM 194757</strain>
    </source>
</reference>
<comment type="caution">
    <text evidence="1">The sequence shown here is derived from an EMBL/GenBank/DDBJ whole genome shotgun (WGS) entry which is preliminary data.</text>
</comment>
<evidence type="ECO:0000313" key="2">
    <source>
        <dbReference type="Proteomes" id="UP000266673"/>
    </source>
</evidence>
<dbReference type="PROSITE" id="PS00414">
    <property type="entry name" value="PROFILIN"/>
    <property type="match status" value="1"/>
</dbReference>
<organism evidence="1 2">
    <name type="scientific">Gigaspora rosea</name>
    <dbReference type="NCBI Taxonomy" id="44941"/>
    <lineage>
        <taxon>Eukaryota</taxon>
        <taxon>Fungi</taxon>
        <taxon>Fungi incertae sedis</taxon>
        <taxon>Mucoromycota</taxon>
        <taxon>Glomeromycotina</taxon>
        <taxon>Glomeromycetes</taxon>
        <taxon>Diversisporales</taxon>
        <taxon>Gigasporaceae</taxon>
        <taxon>Gigaspora</taxon>
    </lineage>
</organism>
<protein>
    <submittedName>
        <fullName evidence="1">Uncharacterized protein</fullName>
    </submittedName>
</protein>
<evidence type="ECO:0000313" key="1">
    <source>
        <dbReference type="EMBL" id="RIB00219.1"/>
    </source>
</evidence>
<gene>
    <name evidence="1" type="ORF">C2G38_2256807</name>
</gene>
<name>A0A397TV28_9GLOM</name>
<dbReference type="GO" id="GO:0003779">
    <property type="term" value="F:actin binding"/>
    <property type="evidence" value="ECO:0007669"/>
    <property type="project" value="InterPro"/>
</dbReference>
<dbReference type="OrthoDB" id="2403385at2759"/>
<proteinExistence type="predicted"/>
<dbReference type="Proteomes" id="UP000266673">
    <property type="component" value="Unassembled WGS sequence"/>
</dbReference>